<proteinExistence type="predicted"/>
<dbReference type="AlphaFoldDB" id="A0A4C1YAU7"/>
<reference evidence="2 3" key="1">
    <citation type="journal article" date="2019" name="Commun. Biol.">
        <title>The bagworm genome reveals a unique fibroin gene that provides high tensile strength.</title>
        <authorList>
            <person name="Kono N."/>
            <person name="Nakamura H."/>
            <person name="Ohtoshi R."/>
            <person name="Tomita M."/>
            <person name="Numata K."/>
            <person name="Arakawa K."/>
        </authorList>
    </citation>
    <scope>NUCLEOTIDE SEQUENCE [LARGE SCALE GENOMIC DNA]</scope>
</reference>
<name>A0A4C1YAU7_EUMVA</name>
<comment type="caution">
    <text evidence="2">The sequence shown here is derived from an EMBL/GenBank/DDBJ whole genome shotgun (WGS) entry which is preliminary data.</text>
</comment>
<keyword evidence="3" id="KW-1185">Reference proteome</keyword>
<dbReference type="EMBL" id="BGZK01001131">
    <property type="protein sequence ID" value="GBP72054.1"/>
    <property type="molecule type" value="Genomic_DNA"/>
</dbReference>
<feature type="region of interest" description="Disordered" evidence="1">
    <location>
        <begin position="42"/>
        <end position="63"/>
    </location>
</feature>
<organism evidence="2 3">
    <name type="scientific">Eumeta variegata</name>
    <name type="common">Bagworm moth</name>
    <name type="synonym">Eumeta japonica</name>
    <dbReference type="NCBI Taxonomy" id="151549"/>
    <lineage>
        <taxon>Eukaryota</taxon>
        <taxon>Metazoa</taxon>
        <taxon>Ecdysozoa</taxon>
        <taxon>Arthropoda</taxon>
        <taxon>Hexapoda</taxon>
        <taxon>Insecta</taxon>
        <taxon>Pterygota</taxon>
        <taxon>Neoptera</taxon>
        <taxon>Endopterygota</taxon>
        <taxon>Lepidoptera</taxon>
        <taxon>Glossata</taxon>
        <taxon>Ditrysia</taxon>
        <taxon>Tineoidea</taxon>
        <taxon>Psychidae</taxon>
        <taxon>Oiketicinae</taxon>
        <taxon>Eumeta</taxon>
    </lineage>
</organism>
<dbReference type="Proteomes" id="UP000299102">
    <property type="component" value="Unassembled WGS sequence"/>
</dbReference>
<accession>A0A4C1YAU7</accession>
<protein>
    <submittedName>
        <fullName evidence="2">Uncharacterized protein</fullName>
    </submittedName>
</protein>
<sequence>MRTSHISVLSGNNTCHPPDAFSGFGIHTNDFLMNVNRMPKTGQSVTARRRAGGTKTSAGARAPAQVRSTKSCLIYIDCYAPPPLSLQR</sequence>
<evidence type="ECO:0000313" key="3">
    <source>
        <dbReference type="Proteomes" id="UP000299102"/>
    </source>
</evidence>
<evidence type="ECO:0000256" key="1">
    <source>
        <dbReference type="SAM" id="MobiDB-lite"/>
    </source>
</evidence>
<evidence type="ECO:0000313" key="2">
    <source>
        <dbReference type="EMBL" id="GBP72054.1"/>
    </source>
</evidence>
<gene>
    <name evidence="2" type="ORF">EVAR_48548_1</name>
</gene>